<proteinExistence type="predicted"/>
<dbReference type="Proteomes" id="UP000198915">
    <property type="component" value="Unassembled WGS sequence"/>
</dbReference>
<accession>A0A1I3V0W1</accession>
<protein>
    <submittedName>
        <fullName evidence="1">Uncharacterized protein</fullName>
    </submittedName>
</protein>
<keyword evidence="2" id="KW-1185">Reference proteome</keyword>
<evidence type="ECO:0000313" key="2">
    <source>
        <dbReference type="Proteomes" id="UP000198915"/>
    </source>
</evidence>
<organism evidence="1 2">
    <name type="scientific">Brevibacillus centrosporus</name>
    <dbReference type="NCBI Taxonomy" id="54910"/>
    <lineage>
        <taxon>Bacteria</taxon>
        <taxon>Bacillati</taxon>
        <taxon>Bacillota</taxon>
        <taxon>Bacilli</taxon>
        <taxon>Bacillales</taxon>
        <taxon>Paenibacillaceae</taxon>
        <taxon>Brevibacillus</taxon>
    </lineage>
</organism>
<sequence>MLEQSWQIDRVELNNQLYFFVQKRVPYVAYFSPSLHLQSGHQAGKQCSSHGKLVDQDVLVFGMGAITHSA</sequence>
<dbReference type="EMBL" id="FORT01000006">
    <property type="protein sequence ID" value="SFJ87791.1"/>
    <property type="molecule type" value="Genomic_DNA"/>
</dbReference>
<reference evidence="2" key="1">
    <citation type="submission" date="2016-10" db="EMBL/GenBank/DDBJ databases">
        <authorList>
            <person name="Varghese N."/>
            <person name="Submissions S."/>
        </authorList>
    </citation>
    <scope>NUCLEOTIDE SEQUENCE [LARGE SCALE GENOMIC DNA]</scope>
    <source>
        <strain evidence="2">OK042</strain>
    </source>
</reference>
<evidence type="ECO:0000313" key="1">
    <source>
        <dbReference type="EMBL" id="SFJ87791.1"/>
    </source>
</evidence>
<name>A0A1I3V0W1_9BACL</name>
<dbReference type="AlphaFoldDB" id="A0A1I3V0W1"/>
<gene>
    <name evidence="1" type="ORF">SAMN05518846_106152</name>
</gene>